<keyword evidence="1" id="KW-1133">Transmembrane helix</keyword>
<reference evidence="3" key="2">
    <citation type="submission" date="2015-01" db="EMBL/GenBank/DDBJ databases">
        <title>Evolutionary Origins and Diversification of the Mycorrhizal Mutualists.</title>
        <authorList>
            <consortium name="DOE Joint Genome Institute"/>
            <consortium name="Mycorrhizal Genomics Consortium"/>
            <person name="Kohler A."/>
            <person name="Kuo A."/>
            <person name="Nagy L.G."/>
            <person name="Floudas D."/>
            <person name="Copeland A."/>
            <person name="Barry K.W."/>
            <person name="Cichocki N."/>
            <person name="Veneault-Fourrey C."/>
            <person name="LaButti K."/>
            <person name="Lindquist E.A."/>
            <person name="Lipzen A."/>
            <person name="Lundell T."/>
            <person name="Morin E."/>
            <person name="Murat C."/>
            <person name="Riley R."/>
            <person name="Ohm R."/>
            <person name="Sun H."/>
            <person name="Tunlid A."/>
            <person name="Henrissat B."/>
            <person name="Grigoriev I.V."/>
            <person name="Hibbett D.S."/>
            <person name="Martin F."/>
        </authorList>
    </citation>
    <scope>NUCLEOTIDE SEQUENCE [LARGE SCALE GENOMIC DNA]</scope>
    <source>
        <strain evidence="3">Ve08.2h10</strain>
    </source>
</reference>
<dbReference type="InParanoid" id="A0A0D0C023"/>
<feature type="transmembrane region" description="Helical" evidence="1">
    <location>
        <begin position="147"/>
        <end position="165"/>
    </location>
</feature>
<sequence>MLGGGGCLSGLGGGGVESGTAYVWRTSSPLSFSELGAALPLALSSLSPFPPVPLTSLLMSHVFPVHGVPAGFVGSALFAFGFTVSAAVPLMVLWGMVSMVPSPSPVTATTLSPVLPASALSTLPFDFTPFARLAARSDLQHVLSRGSLTLAFLDLFSAFLAARFGS</sequence>
<reference evidence="2 3" key="1">
    <citation type="submission" date="2014-04" db="EMBL/GenBank/DDBJ databases">
        <authorList>
            <consortium name="DOE Joint Genome Institute"/>
            <person name="Kuo A."/>
            <person name="Kohler A."/>
            <person name="Jargeat P."/>
            <person name="Nagy L.G."/>
            <person name="Floudas D."/>
            <person name="Copeland A."/>
            <person name="Barry K.W."/>
            <person name="Cichocki N."/>
            <person name="Veneault-Fourrey C."/>
            <person name="LaButti K."/>
            <person name="Lindquist E.A."/>
            <person name="Lipzen A."/>
            <person name="Lundell T."/>
            <person name="Morin E."/>
            <person name="Murat C."/>
            <person name="Sun H."/>
            <person name="Tunlid A."/>
            <person name="Henrissat B."/>
            <person name="Grigoriev I.V."/>
            <person name="Hibbett D.S."/>
            <person name="Martin F."/>
            <person name="Nordberg H.P."/>
            <person name="Cantor M.N."/>
            <person name="Hua S.X."/>
        </authorList>
    </citation>
    <scope>NUCLEOTIDE SEQUENCE [LARGE SCALE GENOMIC DNA]</scope>
    <source>
        <strain evidence="2 3">Ve08.2h10</strain>
    </source>
</reference>
<protein>
    <submittedName>
        <fullName evidence="2">Uncharacterized protein</fullName>
    </submittedName>
</protein>
<gene>
    <name evidence="2" type="ORF">PAXRUDRAFT_18035</name>
</gene>
<dbReference type="HOGENOM" id="CLU_1603280_0_0_1"/>
<keyword evidence="3" id="KW-1185">Reference proteome</keyword>
<name>A0A0D0C023_9AGAM</name>
<dbReference type="EMBL" id="KN827358">
    <property type="protein sequence ID" value="KIK76667.1"/>
    <property type="molecule type" value="Genomic_DNA"/>
</dbReference>
<evidence type="ECO:0000313" key="3">
    <source>
        <dbReference type="Proteomes" id="UP000054538"/>
    </source>
</evidence>
<keyword evidence="1" id="KW-0472">Membrane</keyword>
<dbReference type="Proteomes" id="UP000054538">
    <property type="component" value="Unassembled WGS sequence"/>
</dbReference>
<accession>A0A0D0C023</accession>
<proteinExistence type="predicted"/>
<evidence type="ECO:0000256" key="1">
    <source>
        <dbReference type="SAM" id="Phobius"/>
    </source>
</evidence>
<feature type="transmembrane region" description="Helical" evidence="1">
    <location>
        <begin position="70"/>
        <end position="94"/>
    </location>
</feature>
<keyword evidence="1" id="KW-0812">Transmembrane</keyword>
<organism evidence="2 3">
    <name type="scientific">Paxillus rubicundulus Ve08.2h10</name>
    <dbReference type="NCBI Taxonomy" id="930991"/>
    <lineage>
        <taxon>Eukaryota</taxon>
        <taxon>Fungi</taxon>
        <taxon>Dikarya</taxon>
        <taxon>Basidiomycota</taxon>
        <taxon>Agaricomycotina</taxon>
        <taxon>Agaricomycetes</taxon>
        <taxon>Agaricomycetidae</taxon>
        <taxon>Boletales</taxon>
        <taxon>Paxilineae</taxon>
        <taxon>Paxillaceae</taxon>
        <taxon>Paxillus</taxon>
    </lineage>
</organism>
<evidence type="ECO:0000313" key="2">
    <source>
        <dbReference type="EMBL" id="KIK76667.1"/>
    </source>
</evidence>
<dbReference type="AlphaFoldDB" id="A0A0D0C023"/>